<keyword evidence="6 14" id="KW-0479">Metal-binding</keyword>
<comment type="catalytic activity">
    <reaction evidence="10 15">
        <text>2'-deoxycytidine + H2O + H(+) = 2'-deoxyuridine + NH4(+)</text>
        <dbReference type="Rhea" id="RHEA:13433"/>
        <dbReference type="ChEBI" id="CHEBI:15377"/>
        <dbReference type="ChEBI" id="CHEBI:15378"/>
        <dbReference type="ChEBI" id="CHEBI:15698"/>
        <dbReference type="ChEBI" id="CHEBI:16450"/>
        <dbReference type="ChEBI" id="CHEBI:28938"/>
        <dbReference type="EC" id="3.5.4.5"/>
    </reaction>
</comment>
<comment type="catalytic activity">
    <reaction evidence="11 15">
        <text>cytidine + H2O + H(+) = uridine + NH4(+)</text>
        <dbReference type="Rhea" id="RHEA:16069"/>
        <dbReference type="ChEBI" id="CHEBI:15377"/>
        <dbReference type="ChEBI" id="CHEBI:15378"/>
        <dbReference type="ChEBI" id="CHEBI:16704"/>
        <dbReference type="ChEBI" id="CHEBI:17562"/>
        <dbReference type="ChEBI" id="CHEBI:28938"/>
        <dbReference type="EC" id="3.5.4.5"/>
    </reaction>
</comment>
<evidence type="ECO:0000256" key="2">
    <source>
        <dbReference type="ARBA" id="ARBA00003949"/>
    </source>
</evidence>
<evidence type="ECO:0000256" key="3">
    <source>
        <dbReference type="ARBA" id="ARBA00006576"/>
    </source>
</evidence>
<dbReference type="PROSITE" id="PS00903">
    <property type="entry name" value="CYT_DCMP_DEAMINASES_1"/>
    <property type="match status" value="1"/>
</dbReference>
<name>A0A938BUK5_UNCW3</name>
<evidence type="ECO:0000256" key="14">
    <source>
        <dbReference type="PIRSR" id="PIRSR606262-3"/>
    </source>
</evidence>
<keyword evidence="8 14" id="KW-0862">Zinc</keyword>
<gene>
    <name evidence="17" type="ORF">FJY68_13080</name>
</gene>
<feature type="domain" description="CMP/dCMP-type deaminase" evidence="16">
    <location>
        <begin position="4"/>
        <end position="128"/>
    </location>
</feature>
<comment type="caution">
    <text evidence="17">The sequence shown here is derived from an EMBL/GenBank/DDBJ whole genome shotgun (WGS) entry which is preliminary data.</text>
</comment>
<feature type="binding site" evidence="14">
    <location>
        <position position="56"/>
    </location>
    <ligand>
        <name>Zn(2+)</name>
        <dbReference type="ChEBI" id="CHEBI:29105"/>
        <note>catalytic</note>
    </ligand>
</feature>
<dbReference type="Proteomes" id="UP000779900">
    <property type="component" value="Unassembled WGS sequence"/>
</dbReference>
<evidence type="ECO:0000256" key="1">
    <source>
        <dbReference type="ARBA" id="ARBA00001947"/>
    </source>
</evidence>
<sequence>MNKSTQARLLRAARAASRNAYAPFSKLRVGAAALATSGRIFSGCNVENSSYGLTVCAERVAIFKAVSAGQRDIRAVMVYADTPELTPPCGACLQVIAEFSENPEVVLSNGRAARTNRLRQLLPHGFRL</sequence>
<accession>A0A938BUK5</accession>
<dbReference type="InterPro" id="IPR002125">
    <property type="entry name" value="CMP_dCMP_dom"/>
</dbReference>
<evidence type="ECO:0000256" key="12">
    <source>
        <dbReference type="PIRSR" id="PIRSR606262-1"/>
    </source>
</evidence>
<proteinExistence type="inferred from homology"/>
<evidence type="ECO:0000256" key="10">
    <source>
        <dbReference type="ARBA" id="ARBA00049252"/>
    </source>
</evidence>
<dbReference type="GO" id="GO:0005829">
    <property type="term" value="C:cytosol"/>
    <property type="evidence" value="ECO:0007669"/>
    <property type="project" value="TreeGrafter"/>
</dbReference>
<dbReference type="NCBIfam" id="NF004064">
    <property type="entry name" value="PRK05578.1"/>
    <property type="match status" value="1"/>
</dbReference>
<dbReference type="GO" id="GO:0008270">
    <property type="term" value="F:zinc ion binding"/>
    <property type="evidence" value="ECO:0007669"/>
    <property type="project" value="UniProtKB-UniRule"/>
</dbReference>
<evidence type="ECO:0000313" key="18">
    <source>
        <dbReference type="Proteomes" id="UP000779900"/>
    </source>
</evidence>
<evidence type="ECO:0000313" key="17">
    <source>
        <dbReference type="EMBL" id="MBM3332757.1"/>
    </source>
</evidence>
<comment type="cofactor">
    <cofactor evidence="1 14 15">
        <name>Zn(2+)</name>
        <dbReference type="ChEBI" id="CHEBI:29105"/>
    </cofactor>
</comment>
<dbReference type="InterPro" id="IPR016192">
    <property type="entry name" value="APOBEC/CMP_deaminase_Zn-bd"/>
</dbReference>
<dbReference type="InterPro" id="IPR016193">
    <property type="entry name" value="Cytidine_deaminase-like"/>
</dbReference>
<dbReference type="PANTHER" id="PTHR11644:SF2">
    <property type="entry name" value="CYTIDINE DEAMINASE"/>
    <property type="match status" value="1"/>
</dbReference>
<dbReference type="Pfam" id="PF00383">
    <property type="entry name" value="dCMP_cyt_deam_1"/>
    <property type="match status" value="1"/>
</dbReference>
<dbReference type="AlphaFoldDB" id="A0A938BUK5"/>
<evidence type="ECO:0000256" key="8">
    <source>
        <dbReference type="ARBA" id="ARBA00022833"/>
    </source>
</evidence>
<reference evidence="17" key="1">
    <citation type="submission" date="2019-03" db="EMBL/GenBank/DDBJ databases">
        <title>Lake Tanganyika Metagenome-Assembled Genomes (MAGs).</title>
        <authorList>
            <person name="Tran P."/>
        </authorList>
    </citation>
    <scope>NUCLEOTIDE SEQUENCE</scope>
    <source>
        <strain evidence="17">K_DeepCast_150m_m2_040</strain>
    </source>
</reference>
<feature type="binding site" evidence="14">
    <location>
        <position position="89"/>
    </location>
    <ligand>
        <name>Zn(2+)</name>
        <dbReference type="ChEBI" id="CHEBI:29105"/>
        <note>catalytic</note>
    </ligand>
</feature>
<dbReference type="PANTHER" id="PTHR11644">
    <property type="entry name" value="CYTIDINE DEAMINASE"/>
    <property type="match status" value="1"/>
</dbReference>
<dbReference type="EC" id="3.5.4.5" evidence="4 15"/>
<dbReference type="NCBIfam" id="TIGR01354">
    <property type="entry name" value="cyt_deam_tetra"/>
    <property type="match status" value="1"/>
</dbReference>
<evidence type="ECO:0000256" key="13">
    <source>
        <dbReference type="PIRSR" id="PIRSR606262-2"/>
    </source>
</evidence>
<dbReference type="CDD" id="cd01283">
    <property type="entry name" value="cytidine_deaminase"/>
    <property type="match status" value="1"/>
</dbReference>
<evidence type="ECO:0000256" key="7">
    <source>
        <dbReference type="ARBA" id="ARBA00022801"/>
    </source>
</evidence>
<feature type="binding site" evidence="14">
    <location>
        <position position="92"/>
    </location>
    <ligand>
        <name>Zn(2+)</name>
        <dbReference type="ChEBI" id="CHEBI:29105"/>
        <note>catalytic</note>
    </ligand>
</feature>
<evidence type="ECO:0000256" key="9">
    <source>
        <dbReference type="ARBA" id="ARBA00032005"/>
    </source>
</evidence>
<comment type="similarity">
    <text evidence="3 15">Belongs to the cytidine and deoxycytidylate deaminase family.</text>
</comment>
<evidence type="ECO:0000256" key="4">
    <source>
        <dbReference type="ARBA" id="ARBA00012783"/>
    </source>
</evidence>
<evidence type="ECO:0000256" key="6">
    <source>
        <dbReference type="ARBA" id="ARBA00022723"/>
    </source>
</evidence>
<feature type="active site" description="Proton donor" evidence="12">
    <location>
        <position position="58"/>
    </location>
</feature>
<feature type="binding site" evidence="13">
    <location>
        <begin position="45"/>
        <end position="51"/>
    </location>
    <ligand>
        <name>substrate</name>
    </ligand>
</feature>
<dbReference type="Gene3D" id="3.40.140.10">
    <property type="entry name" value="Cytidine Deaminase, domain 2"/>
    <property type="match status" value="1"/>
</dbReference>
<evidence type="ECO:0000256" key="5">
    <source>
        <dbReference type="ARBA" id="ARBA00018266"/>
    </source>
</evidence>
<evidence type="ECO:0000256" key="15">
    <source>
        <dbReference type="RuleBase" id="RU364006"/>
    </source>
</evidence>
<dbReference type="GO" id="GO:0055086">
    <property type="term" value="P:nucleobase-containing small molecule metabolic process"/>
    <property type="evidence" value="ECO:0007669"/>
    <property type="project" value="UniProtKB-ARBA"/>
</dbReference>
<dbReference type="InterPro" id="IPR006262">
    <property type="entry name" value="Cyt_deam_tetra"/>
</dbReference>
<evidence type="ECO:0000259" key="16">
    <source>
        <dbReference type="PROSITE" id="PS51747"/>
    </source>
</evidence>
<comment type="function">
    <text evidence="2 15">This enzyme scavenges exogenous and endogenous cytidine and 2'-deoxycytidine for UMP synthesis.</text>
</comment>
<dbReference type="EMBL" id="VGIR01000131">
    <property type="protein sequence ID" value="MBM3332757.1"/>
    <property type="molecule type" value="Genomic_DNA"/>
</dbReference>
<dbReference type="GO" id="GO:0004126">
    <property type="term" value="F:cytidine deaminase activity"/>
    <property type="evidence" value="ECO:0007669"/>
    <property type="project" value="UniProtKB-UniRule"/>
</dbReference>
<dbReference type="PROSITE" id="PS51747">
    <property type="entry name" value="CYT_DCMP_DEAMINASES_2"/>
    <property type="match status" value="1"/>
</dbReference>
<dbReference type="GO" id="GO:0072527">
    <property type="term" value="P:pyrimidine-containing compound metabolic process"/>
    <property type="evidence" value="ECO:0007669"/>
    <property type="project" value="UniProtKB-ARBA"/>
</dbReference>
<evidence type="ECO:0000256" key="11">
    <source>
        <dbReference type="ARBA" id="ARBA00049558"/>
    </source>
</evidence>
<keyword evidence="7 15" id="KW-0378">Hydrolase</keyword>
<dbReference type="InterPro" id="IPR050202">
    <property type="entry name" value="Cyt/Deoxycyt_deaminase"/>
</dbReference>
<dbReference type="FunFam" id="3.40.140.10:FF:000008">
    <property type="entry name" value="Cytidine deaminase"/>
    <property type="match status" value="1"/>
</dbReference>
<protein>
    <recommendedName>
        <fullName evidence="5 15">Cytidine deaminase</fullName>
        <ecNumber evidence="4 15">3.5.4.5</ecNumber>
    </recommendedName>
    <alternativeName>
        <fullName evidence="9 15">Cytidine aminohydrolase</fullName>
    </alternativeName>
</protein>
<organism evidence="17 18">
    <name type="scientific">candidate division WOR-3 bacterium</name>
    <dbReference type="NCBI Taxonomy" id="2052148"/>
    <lineage>
        <taxon>Bacteria</taxon>
        <taxon>Bacteria division WOR-3</taxon>
    </lineage>
</organism>
<dbReference type="GO" id="GO:0042802">
    <property type="term" value="F:identical protein binding"/>
    <property type="evidence" value="ECO:0007669"/>
    <property type="project" value="UniProtKB-ARBA"/>
</dbReference>
<dbReference type="SUPFAM" id="SSF53927">
    <property type="entry name" value="Cytidine deaminase-like"/>
    <property type="match status" value="1"/>
</dbReference>